<proteinExistence type="predicted"/>
<name>A0A081PLP0_9SPHI</name>
<reference evidence="1 2" key="1">
    <citation type="journal article" date="1992" name="Int. J. Syst. Bacteriol.">
        <title>Sphingobacterium antarcticus sp. nov. a Psychrotrophic Bacterium from the Soils of Schirmacher Oasis, Antarctica.</title>
        <authorList>
            <person name="Shivaji S."/>
            <person name="Ray M.K."/>
            <person name="Rao N.S."/>
            <person name="Saiserr L."/>
            <person name="Jagannadham M.V."/>
            <person name="Kumar G.S."/>
            <person name="Reddy G."/>
            <person name="Bhargava P.M."/>
        </authorList>
    </citation>
    <scope>NUCLEOTIDE SEQUENCE [LARGE SCALE GENOMIC DNA]</scope>
    <source>
        <strain evidence="1 2">4BY</strain>
    </source>
</reference>
<keyword evidence="2" id="KW-1185">Reference proteome</keyword>
<dbReference type="Proteomes" id="UP000028007">
    <property type="component" value="Unassembled WGS sequence"/>
</dbReference>
<accession>A0A081PLP0</accession>
<dbReference type="OrthoDB" id="794310at2"/>
<gene>
    <name evidence="1" type="ORF">N180_15155</name>
</gene>
<dbReference type="SUPFAM" id="SSF53807">
    <property type="entry name" value="Helical backbone' metal receptor"/>
    <property type="match status" value="1"/>
</dbReference>
<comment type="caution">
    <text evidence="1">The sequence shown here is derived from an EMBL/GenBank/DDBJ whole genome shotgun (WGS) entry which is preliminary data.</text>
</comment>
<dbReference type="EMBL" id="JNFF01000009">
    <property type="protein sequence ID" value="KEQ31613.1"/>
    <property type="molecule type" value="Genomic_DNA"/>
</dbReference>
<dbReference type="RefSeq" id="WP_037437866.1">
    <property type="nucleotide sequence ID" value="NZ_JNFF01000009.1"/>
</dbReference>
<dbReference type="AlphaFoldDB" id="A0A081PLP0"/>
<organism evidence="1 2">
    <name type="scientific">Pedobacter antarcticus 4BY</name>
    <dbReference type="NCBI Taxonomy" id="1358423"/>
    <lineage>
        <taxon>Bacteria</taxon>
        <taxon>Pseudomonadati</taxon>
        <taxon>Bacteroidota</taxon>
        <taxon>Sphingobacteriia</taxon>
        <taxon>Sphingobacteriales</taxon>
        <taxon>Sphingobacteriaceae</taxon>
        <taxon>Pedobacter</taxon>
    </lineage>
</organism>
<protein>
    <recommendedName>
        <fullName evidence="3">Iron complex transport system substrate-binding protein</fullName>
    </recommendedName>
</protein>
<evidence type="ECO:0000313" key="2">
    <source>
        <dbReference type="Proteomes" id="UP000028007"/>
    </source>
</evidence>
<evidence type="ECO:0008006" key="3">
    <source>
        <dbReference type="Google" id="ProtNLM"/>
    </source>
</evidence>
<sequence length="151" mass="16997">MSFLTAVINSVGDESIQEYLQERVDIILHKIKFMEPVPVICLNLDNQADSVLKQLLEAAGCSVQDDPLQARILIYHQPNTGIPEMMGQVPQLLQKEWPAVEYNKVYLLEDATAAFSDPQSLVDAFEDIAEILYPGYFIFGNEGKTWMSFAV</sequence>
<dbReference type="eggNOG" id="COG0614">
    <property type="taxonomic scope" value="Bacteria"/>
</dbReference>
<evidence type="ECO:0000313" key="1">
    <source>
        <dbReference type="EMBL" id="KEQ31613.1"/>
    </source>
</evidence>